<dbReference type="EMBL" id="UINC01116040">
    <property type="protein sequence ID" value="SVC87503.1"/>
    <property type="molecule type" value="Genomic_DNA"/>
</dbReference>
<proteinExistence type="predicted"/>
<feature type="non-terminal residue" evidence="1">
    <location>
        <position position="125"/>
    </location>
</feature>
<accession>A0A382QPT7</accession>
<sequence length="125" mass="13809">VNILQITPGAGKMFCGNCFRDNALVAALRREGHDVLMVPLYLPLTLDEDDQSAGTPIFFNGVNVYLGQSSLFYRRAPGWIRRIVGSERVLKWAASRAGKTRAEDVGDLTISMLHGEEGNQSRELT</sequence>
<dbReference type="AlphaFoldDB" id="A0A382QPT7"/>
<protein>
    <submittedName>
        <fullName evidence="1">Uncharacterized protein</fullName>
    </submittedName>
</protein>
<gene>
    <name evidence="1" type="ORF">METZ01_LOCUS340357</name>
</gene>
<evidence type="ECO:0000313" key="1">
    <source>
        <dbReference type="EMBL" id="SVC87503.1"/>
    </source>
</evidence>
<feature type="non-terminal residue" evidence="1">
    <location>
        <position position="1"/>
    </location>
</feature>
<organism evidence="1">
    <name type="scientific">marine metagenome</name>
    <dbReference type="NCBI Taxonomy" id="408172"/>
    <lineage>
        <taxon>unclassified sequences</taxon>
        <taxon>metagenomes</taxon>
        <taxon>ecological metagenomes</taxon>
    </lineage>
</organism>
<reference evidence="1" key="1">
    <citation type="submission" date="2018-05" db="EMBL/GenBank/DDBJ databases">
        <authorList>
            <person name="Lanie J.A."/>
            <person name="Ng W.-L."/>
            <person name="Kazmierczak K.M."/>
            <person name="Andrzejewski T.M."/>
            <person name="Davidsen T.M."/>
            <person name="Wayne K.J."/>
            <person name="Tettelin H."/>
            <person name="Glass J.I."/>
            <person name="Rusch D."/>
            <person name="Podicherti R."/>
            <person name="Tsui H.-C.T."/>
            <person name="Winkler M.E."/>
        </authorList>
    </citation>
    <scope>NUCLEOTIDE SEQUENCE</scope>
</reference>
<name>A0A382QPT7_9ZZZZ</name>